<gene>
    <name evidence="3" type="ORF">ACJIZ3_021220</name>
</gene>
<evidence type="ECO:0000313" key="3">
    <source>
        <dbReference type="EMBL" id="KAL3825191.1"/>
    </source>
</evidence>
<keyword evidence="2" id="KW-0472">Membrane</keyword>
<comment type="caution">
    <text evidence="3">The sequence shown here is derived from an EMBL/GenBank/DDBJ whole genome shotgun (WGS) entry which is preliminary data.</text>
</comment>
<feature type="compositionally biased region" description="Polar residues" evidence="1">
    <location>
        <begin position="20"/>
        <end position="32"/>
    </location>
</feature>
<evidence type="ECO:0000313" key="4">
    <source>
        <dbReference type="Proteomes" id="UP001634393"/>
    </source>
</evidence>
<evidence type="ECO:0000256" key="1">
    <source>
        <dbReference type="SAM" id="MobiDB-lite"/>
    </source>
</evidence>
<dbReference type="AlphaFoldDB" id="A0ABD3SLE0"/>
<sequence>MLGGPFIAQPIAPRLGRADSASQPQPVSHNPSGGATWRHLIDFLFYFFFVFLMLKIIVTVGI</sequence>
<evidence type="ECO:0000256" key="2">
    <source>
        <dbReference type="SAM" id="Phobius"/>
    </source>
</evidence>
<feature type="transmembrane region" description="Helical" evidence="2">
    <location>
        <begin position="43"/>
        <end position="61"/>
    </location>
</feature>
<keyword evidence="2" id="KW-1133">Transmembrane helix</keyword>
<dbReference type="EMBL" id="JBJXBP010000006">
    <property type="protein sequence ID" value="KAL3825191.1"/>
    <property type="molecule type" value="Genomic_DNA"/>
</dbReference>
<name>A0ABD3SLE0_9LAMI</name>
<protein>
    <submittedName>
        <fullName evidence="3">Uncharacterized protein</fullName>
    </submittedName>
</protein>
<proteinExistence type="predicted"/>
<dbReference type="Proteomes" id="UP001634393">
    <property type="component" value="Unassembled WGS sequence"/>
</dbReference>
<keyword evidence="4" id="KW-1185">Reference proteome</keyword>
<accession>A0ABD3SLE0</accession>
<keyword evidence="2" id="KW-0812">Transmembrane</keyword>
<feature type="region of interest" description="Disordered" evidence="1">
    <location>
        <begin position="1"/>
        <end position="32"/>
    </location>
</feature>
<organism evidence="3 4">
    <name type="scientific">Penstemon smallii</name>
    <dbReference type="NCBI Taxonomy" id="265156"/>
    <lineage>
        <taxon>Eukaryota</taxon>
        <taxon>Viridiplantae</taxon>
        <taxon>Streptophyta</taxon>
        <taxon>Embryophyta</taxon>
        <taxon>Tracheophyta</taxon>
        <taxon>Spermatophyta</taxon>
        <taxon>Magnoliopsida</taxon>
        <taxon>eudicotyledons</taxon>
        <taxon>Gunneridae</taxon>
        <taxon>Pentapetalae</taxon>
        <taxon>asterids</taxon>
        <taxon>lamiids</taxon>
        <taxon>Lamiales</taxon>
        <taxon>Plantaginaceae</taxon>
        <taxon>Cheloneae</taxon>
        <taxon>Penstemon</taxon>
    </lineage>
</organism>
<reference evidence="3 4" key="1">
    <citation type="submission" date="2024-12" db="EMBL/GenBank/DDBJ databases">
        <title>The unique morphological basis and parallel evolutionary history of personate flowers in Penstemon.</title>
        <authorList>
            <person name="Depatie T.H."/>
            <person name="Wessinger C.A."/>
        </authorList>
    </citation>
    <scope>NUCLEOTIDE SEQUENCE [LARGE SCALE GENOMIC DNA]</scope>
    <source>
        <strain evidence="3">WTNN_2</strain>
        <tissue evidence="3">Leaf</tissue>
    </source>
</reference>